<feature type="region of interest" description="Disordered" evidence="2">
    <location>
        <begin position="986"/>
        <end position="1027"/>
    </location>
</feature>
<comment type="subcellular location">
    <subcellularLocation>
        <location evidence="1">Cell envelope</location>
    </subcellularLocation>
</comment>
<reference evidence="3 4" key="1">
    <citation type="submission" date="2016-12" db="EMBL/GenBank/DDBJ databases">
        <authorList>
            <person name="Song W.-J."/>
            <person name="Kurnit D.M."/>
        </authorList>
    </citation>
    <scope>NUCLEOTIDE SEQUENCE [LARGE SCALE GENOMIC DNA]</scope>
    <source>
        <strain evidence="3 4">DSM 14810</strain>
    </source>
</reference>
<evidence type="ECO:0000313" key="3">
    <source>
        <dbReference type="EMBL" id="SHN54445.1"/>
    </source>
</evidence>
<dbReference type="SMART" id="SM00710">
    <property type="entry name" value="PbH1"/>
    <property type="match status" value="10"/>
</dbReference>
<evidence type="ECO:0000256" key="2">
    <source>
        <dbReference type="SAM" id="MobiDB-lite"/>
    </source>
</evidence>
<sequence length="1358" mass="142855">MNNKKPIKKHIFFKSLISITLSLIFLLTSESSLVVSFASEDLEFFDQLEVMEVHLNNGEEGSRTVWFDGTNFLDENPNMATGIEYPSSDWTVSKSIAGTAYEVTVDIPRGAFDRRVGFYARSVGSSDLTSAQRAAVNSIDMPHDNLEYLDIGFKDVSGNEVEPLVAVGLTITMKDKAKEASDNGDNLYIDVYHIDESAGTTLEKVASIDEKAEVVDEAIENVGGISVNGNDIVATIEATSFSIFVINNATTSKKITYSKNEDYLHLARGTVSGTMKPMIVSVPAVPGTSVTLTPNAYVYTGHVFTKWNTKADGTGDDWLDGDTKTITTDTTLYAQWTGHDHTGYTPIVPDAEGKFDPTGLAAGKYYLTANTTFTAQFNVSGGTILCLNGYTLTVHNDAASPPIVVGGGATFELDDCNASGNGKGKITGGKAGCISITGGSFIMDGGVITGTTGDAIKMTSGTIKIYNGSINSSSGAGIYLQGGTATLLGGTITANRGSGVNVQGGTCEIEGIVKITGNTSGGSKSNVYLKNGKKLAIVNPLSSGTVIGISMETAGVFTTNYGYTDGENKGVDPAAFFISDSDDYEVVVDGSEGSLAAPTHVHCLHGVHSTEDVSFKRWASTDSLPTEGGNYFLVNNVTISGTWHITGTVRLCLNNHKISWDGGSSRMIVISDGGNLYLTDCNLNDQNHSYSVTNPIDGSSYTVEGGIITGNSEGGCVYVENGTFNMYNGTIAGNRTTEALSTSNGGGAVLVTGSASFYMYDGALKFNEASYCGGGAVRARGSGNVRIIGGTISNNKGAWGGGISVAQTANLSVSGGDSTTISYNLATSVDATDRGGGAIIFGTGYSGNATISGGNIIGNRSYFGGGGIQINTGTLNMSGGTVTGNTTTGSYDSNGGGIYIGNGATLNLTGSPSISGNTATSGTSSNGGGIYFSPGATLNMKDSPYVLGNVASSDGSATTYTSNIYLPQDTDSTKYNITITGSLNGSGPNIGVTKPPKENESRTRFTTGYGFSDSSVNNEDGTASTRNNIAKQPNLFFSSDVYEPNDPTKPSYFVKLYTDNCEAMLAGDYIVEYDLDGGTWKDTVKDASHPESVFFTYIRNEVRYYAEHVSSVVPTKATEPKEPEKEDYVFTGWEIVEGEASTIGDEYVFGNNVTQDIKLIATWESELNEFSYSGGLVGYAGSDVTFDNCDVSFGEGNISEATGIRIESTGFNGYGGGLIGFVNGSLNVTGGTAVNSSIKGYYVGGMCGGCSDGESVSVSNDSKVMGHILMMTETINDVDVDLIPYRTMAGEIVGRKEDGDSLNASTRFLFYDETVYESINALKAANKIDQVVRPNKRFYQPDEEIDPLEFIGVTTPNQ</sequence>
<gene>
    <name evidence="3" type="ORF">SAMN02745247_01242</name>
</gene>
<dbReference type="InterPro" id="IPR006626">
    <property type="entry name" value="PbH1"/>
</dbReference>
<protein>
    <submittedName>
        <fullName evidence="3">Listeria/Bacterioides repeat-containing protein</fullName>
    </submittedName>
</protein>
<dbReference type="GO" id="GO:0030313">
    <property type="term" value="C:cell envelope"/>
    <property type="evidence" value="ECO:0007669"/>
    <property type="project" value="UniProtKB-SubCell"/>
</dbReference>
<dbReference type="Proteomes" id="UP000184097">
    <property type="component" value="Unassembled WGS sequence"/>
</dbReference>
<proteinExistence type="predicted"/>
<dbReference type="Pfam" id="PF09479">
    <property type="entry name" value="Flg_new"/>
    <property type="match status" value="2"/>
</dbReference>
<evidence type="ECO:0000313" key="4">
    <source>
        <dbReference type="Proteomes" id="UP000184097"/>
    </source>
</evidence>
<evidence type="ECO:0000256" key="1">
    <source>
        <dbReference type="ARBA" id="ARBA00004196"/>
    </source>
</evidence>
<organism evidence="3 4">
    <name type="scientific">Butyrivibrio hungatei DSM 14810</name>
    <dbReference type="NCBI Taxonomy" id="1121132"/>
    <lineage>
        <taxon>Bacteria</taxon>
        <taxon>Bacillati</taxon>
        <taxon>Bacillota</taxon>
        <taxon>Clostridia</taxon>
        <taxon>Lachnospirales</taxon>
        <taxon>Lachnospiraceae</taxon>
        <taxon>Butyrivibrio</taxon>
    </lineage>
</organism>
<dbReference type="Gene3D" id="2.60.40.4270">
    <property type="entry name" value="Listeria-Bacteroides repeat domain"/>
    <property type="match status" value="2"/>
</dbReference>
<dbReference type="InterPro" id="IPR013378">
    <property type="entry name" value="InlB-like_B-rpt"/>
</dbReference>
<dbReference type="RefSeq" id="WP_072701887.1">
    <property type="nucleotide sequence ID" value="NZ_FRDH01000004.1"/>
</dbReference>
<dbReference type="EMBL" id="FRDH01000004">
    <property type="protein sequence ID" value="SHN54445.1"/>
    <property type="molecule type" value="Genomic_DNA"/>
</dbReference>
<accession>A0A1M7S7T4</accession>
<dbReference type="InterPro" id="IPR042229">
    <property type="entry name" value="Listeria/Bacterioides_rpt_sf"/>
</dbReference>
<name>A0A1M7S7T4_9FIRM</name>
<feature type="compositionally biased region" description="Polar residues" evidence="2">
    <location>
        <begin position="1012"/>
        <end position="1027"/>
    </location>
</feature>